<evidence type="ECO:0000313" key="4">
    <source>
        <dbReference type="EMBL" id="OEU17768.1"/>
    </source>
</evidence>
<dbReference type="AlphaFoldDB" id="A0A1E7FHX7"/>
<name>A0A1E7FHX7_9STRA</name>
<reference evidence="4 5" key="1">
    <citation type="submission" date="2016-09" db="EMBL/GenBank/DDBJ databases">
        <title>Extensive genetic diversity and differential bi-allelic expression allows diatom success in the polar Southern Ocean.</title>
        <authorList>
            <consortium name="DOE Joint Genome Institute"/>
            <person name="Mock T."/>
            <person name="Otillar R.P."/>
            <person name="Strauss J."/>
            <person name="Dupont C."/>
            <person name="Frickenhaus S."/>
            <person name="Maumus F."/>
            <person name="Mcmullan M."/>
            <person name="Sanges R."/>
            <person name="Schmutz J."/>
            <person name="Toseland A."/>
            <person name="Valas R."/>
            <person name="Veluchamy A."/>
            <person name="Ward B.J."/>
            <person name="Allen A."/>
            <person name="Barry K."/>
            <person name="Falciatore A."/>
            <person name="Ferrante M."/>
            <person name="Fortunato A.E."/>
            <person name="Gloeckner G."/>
            <person name="Gruber A."/>
            <person name="Hipkin R."/>
            <person name="Janech M."/>
            <person name="Kroth P."/>
            <person name="Leese F."/>
            <person name="Lindquist E."/>
            <person name="Lyon B.R."/>
            <person name="Martin J."/>
            <person name="Mayer C."/>
            <person name="Parker M."/>
            <person name="Quesneville H."/>
            <person name="Raymond J."/>
            <person name="Uhlig C."/>
            <person name="Valentin K.U."/>
            <person name="Worden A.Z."/>
            <person name="Armbrust E.V."/>
            <person name="Bowler C."/>
            <person name="Green B."/>
            <person name="Moulton V."/>
            <person name="Van Oosterhout C."/>
            <person name="Grigoriev I."/>
        </authorList>
    </citation>
    <scope>NUCLEOTIDE SEQUENCE [LARGE SCALE GENOMIC DNA]</scope>
    <source>
        <strain evidence="4 5">CCMP1102</strain>
    </source>
</reference>
<proteinExistence type="predicted"/>
<organism evidence="4 5">
    <name type="scientific">Fragilariopsis cylindrus CCMP1102</name>
    <dbReference type="NCBI Taxonomy" id="635003"/>
    <lineage>
        <taxon>Eukaryota</taxon>
        <taxon>Sar</taxon>
        <taxon>Stramenopiles</taxon>
        <taxon>Ochrophyta</taxon>
        <taxon>Bacillariophyta</taxon>
        <taxon>Bacillariophyceae</taxon>
        <taxon>Bacillariophycidae</taxon>
        <taxon>Bacillariales</taxon>
        <taxon>Bacillariaceae</taxon>
        <taxon>Fragilariopsis</taxon>
    </lineage>
</organism>
<dbReference type="PANTHER" id="PTHR43119">
    <property type="entry name" value="ABC TRANSPORT PROTEIN ATP-BINDING COMPONENT-RELATED"/>
    <property type="match status" value="1"/>
</dbReference>
<dbReference type="PANTHER" id="PTHR43119:SF1">
    <property type="entry name" value="ABC TRANSPORTER DOMAIN-CONTAINING PROTEIN"/>
    <property type="match status" value="1"/>
</dbReference>
<dbReference type="EMBL" id="KV784357">
    <property type="protein sequence ID" value="OEU17768.1"/>
    <property type="molecule type" value="Genomic_DNA"/>
</dbReference>
<keyword evidence="2" id="KW-0067">ATP-binding</keyword>
<dbReference type="OrthoDB" id="6593433at2759"/>
<dbReference type="InterPro" id="IPR027417">
    <property type="entry name" value="P-loop_NTPase"/>
</dbReference>
<accession>A0A1E7FHX7</accession>
<sequence>DLTLCSGDRLAITGPSGCGKSQILRTIVGLEELKGNSFISLSGEFLCQNDLPRFRSKVCLVPQNRPILEGTPNGFYKQSIRYRCRRNQEDLYTRTVPSEIAKNWNIRVEAFDQPWSTLSGGESQKAALAIAISLEPDVLLLDESTSALDESSSLLVEETLKACTIPMIIVTHS</sequence>
<gene>
    <name evidence="4" type="ORF">FRACYDRAFT_153560</name>
</gene>
<dbReference type="SUPFAM" id="SSF52540">
    <property type="entry name" value="P-loop containing nucleoside triphosphate hydrolases"/>
    <property type="match status" value="1"/>
</dbReference>
<feature type="non-terminal residue" evidence="4">
    <location>
        <position position="173"/>
    </location>
</feature>
<keyword evidence="4" id="KW-0378">Hydrolase</keyword>
<dbReference type="InterPro" id="IPR003593">
    <property type="entry name" value="AAA+_ATPase"/>
</dbReference>
<evidence type="ECO:0000256" key="1">
    <source>
        <dbReference type="ARBA" id="ARBA00022741"/>
    </source>
</evidence>
<dbReference type="KEGG" id="fcy:FRACYDRAFT_153560"/>
<evidence type="ECO:0000313" key="5">
    <source>
        <dbReference type="Proteomes" id="UP000095751"/>
    </source>
</evidence>
<dbReference type="Proteomes" id="UP000095751">
    <property type="component" value="Unassembled WGS sequence"/>
</dbReference>
<protein>
    <submittedName>
        <fullName evidence="4">p-loop containing nucleoside triphosphate hydrolase protein</fullName>
    </submittedName>
</protein>
<dbReference type="SMART" id="SM00382">
    <property type="entry name" value="AAA"/>
    <property type="match status" value="1"/>
</dbReference>
<evidence type="ECO:0000259" key="3">
    <source>
        <dbReference type="SMART" id="SM00382"/>
    </source>
</evidence>
<evidence type="ECO:0000256" key="2">
    <source>
        <dbReference type="ARBA" id="ARBA00022840"/>
    </source>
</evidence>
<dbReference type="GO" id="GO:0016887">
    <property type="term" value="F:ATP hydrolysis activity"/>
    <property type="evidence" value="ECO:0007669"/>
    <property type="project" value="InterPro"/>
</dbReference>
<keyword evidence="1" id="KW-0547">Nucleotide-binding</keyword>
<dbReference type="InterPro" id="IPR003439">
    <property type="entry name" value="ABC_transporter-like_ATP-bd"/>
</dbReference>
<dbReference type="GO" id="GO:0005524">
    <property type="term" value="F:ATP binding"/>
    <property type="evidence" value="ECO:0007669"/>
    <property type="project" value="UniProtKB-KW"/>
</dbReference>
<feature type="non-terminal residue" evidence="4">
    <location>
        <position position="1"/>
    </location>
</feature>
<dbReference type="InParanoid" id="A0A1E7FHX7"/>
<dbReference type="Pfam" id="PF00005">
    <property type="entry name" value="ABC_tran"/>
    <property type="match status" value="1"/>
</dbReference>
<keyword evidence="5" id="KW-1185">Reference proteome</keyword>
<dbReference type="Gene3D" id="3.40.50.300">
    <property type="entry name" value="P-loop containing nucleotide triphosphate hydrolases"/>
    <property type="match status" value="1"/>
</dbReference>
<feature type="domain" description="AAA+ ATPase" evidence="3">
    <location>
        <begin position="6"/>
        <end position="171"/>
    </location>
</feature>